<evidence type="ECO:0008006" key="3">
    <source>
        <dbReference type="Google" id="ProtNLM"/>
    </source>
</evidence>
<proteinExistence type="predicted"/>
<dbReference type="AlphaFoldDB" id="A0A1M5HSS0"/>
<evidence type="ECO:0000313" key="1">
    <source>
        <dbReference type="EMBL" id="SHG18996.1"/>
    </source>
</evidence>
<name>A0A1M5HSS0_9FLAO</name>
<reference evidence="2" key="1">
    <citation type="submission" date="2016-11" db="EMBL/GenBank/DDBJ databases">
        <authorList>
            <person name="Varghese N."/>
            <person name="Submissions S."/>
        </authorList>
    </citation>
    <scope>NUCLEOTIDE SEQUENCE [LARGE SCALE GENOMIC DNA]</scope>
    <source>
        <strain evidence="2">DSM 19978</strain>
    </source>
</reference>
<organism evidence="1 2">
    <name type="scientific">Flavobacterium fluvii</name>
    <dbReference type="NCBI Taxonomy" id="468056"/>
    <lineage>
        <taxon>Bacteria</taxon>
        <taxon>Pseudomonadati</taxon>
        <taxon>Bacteroidota</taxon>
        <taxon>Flavobacteriia</taxon>
        <taxon>Flavobacteriales</taxon>
        <taxon>Flavobacteriaceae</taxon>
        <taxon>Flavobacterium</taxon>
    </lineage>
</organism>
<dbReference type="InterPro" id="IPR021958">
    <property type="entry name" value="DUF3575"/>
</dbReference>
<dbReference type="Pfam" id="PF12099">
    <property type="entry name" value="DUF3575"/>
    <property type="match status" value="1"/>
</dbReference>
<dbReference type="EMBL" id="FQWB01000002">
    <property type="protein sequence ID" value="SHG18996.1"/>
    <property type="molecule type" value="Genomic_DNA"/>
</dbReference>
<evidence type="ECO:0000313" key="2">
    <source>
        <dbReference type="Proteomes" id="UP000184516"/>
    </source>
</evidence>
<protein>
    <recommendedName>
        <fullName evidence="3">DUF3575 domain-containing protein</fullName>
    </recommendedName>
</protein>
<dbReference type="Proteomes" id="UP000184516">
    <property type="component" value="Unassembled WGS sequence"/>
</dbReference>
<gene>
    <name evidence="1" type="ORF">SAMN05443549_102362</name>
</gene>
<keyword evidence="2" id="KW-1185">Reference proteome</keyword>
<dbReference type="OrthoDB" id="1001751at2"/>
<accession>A0A1M5HSS0</accession>
<dbReference type="RefSeq" id="WP_073369400.1">
    <property type="nucleotide sequence ID" value="NZ_FQWB01000002.1"/>
</dbReference>
<dbReference type="STRING" id="468056.SAMN05443549_102362"/>
<sequence>MKKLFIFSFLFISIYSQSQTYIKANAITALALIPNVGIETSIGKKSTFQFDVLASFWSSIDGKPYEFYTFIPEYRYHFHEKYNGFYAGAHVGFDIFNVTKWNYYDKGVYQTGVGYVAGATIGYEKKISDRFMLDFFIGGGTHQGFYHSYYIETGERWELDKAVGRNISGEWLIYRGGLMISYRLN</sequence>